<dbReference type="EMBL" id="CP026309">
    <property type="protein sequence ID" value="AUV83237.1"/>
    <property type="molecule type" value="Genomic_DNA"/>
</dbReference>
<dbReference type="CDD" id="cd08997">
    <property type="entry name" value="GH68"/>
    <property type="match status" value="1"/>
</dbReference>
<evidence type="ECO:0000313" key="2">
    <source>
        <dbReference type="EMBL" id="AUV83237.1"/>
    </source>
</evidence>
<reference evidence="2 3" key="1">
    <citation type="submission" date="2018-01" db="EMBL/GenBank/DDBJ databases">
        <title>Complete genome sequence of Salinigranum rubrum GX10T, an extremely halophilic archaeon isolated from a marine solar saltern.</title>
        <authorList>
            <person name="Han S."/>
        </authorList>
    </citation>
    <scope>NUCLEOTIDE SEQUENCE [LARGE SCALE GENOMIC DNA]</scope>
    <source>
        <strain evidence="2 3">GX10</strain>
    </source>
</reference>
<dbReference type="KEGG" id="srub:C2R22_17630"/>
<evidence type="ECO:0000313" key="3">
    <source>
        <dbReference type="Proteomes" id="UP000236584"/>
    </source>
</evidence>
<comment type="similarity">
    <text evidence="1">Belongs to the glycosyl hydrolase 68 family.</text>
</comment>
<dbReference type="GO" id="GO:0009758">
    <property type="term" value="P:carbohydrate utilization"/>
    <property type="evidence" value="ECO:0007669"/>
    <property type="project" value="InterPro"/>
</dbReference>
<name>A0A2I8VMR9_9EURY</name>
<gene>
    <name evidence="2" type="ORF">C2R22_17630</name>
</gene>
<organism evidence="2 3">
    <name type="scientific">Salinigranum rubrum</name>
    <dbReference type="NCBI Taxonomy" id="755307"/>
    <lineage>
        <taxon>Archaea</taxon>
        <taxon>Methanobacteriati</taxon>
        <taxon>Methanobacteriota</taxon>
        <taxon>Stenosarchaea group</taxon>
        <taxon>Halobacteria</taxon>
        <taxon>Halobacteriales</taxon>
        <taxon>Haloferacaceae</taxon>
        <taxon>Salinigranum</taxon>
    </lineage>
</organism>
<dbReference type="InterPro" id="IPR023296">
    <property type="entry name" value="Glyco_hydro_beta-prop_sf"/>
</dbReference>
<dbReference type="RefSeq" id="WP_103426926.1">
    <property type="nucleotide sequence ID" value="NZ_CP026309.1"/>
</dbReference>
<keyword evidence="3" id="KW-1185">Reference proteome</keyword>
<sequence>MSDPADGTGGRTSAWTREHARRLERTAENTAPVIYPPESKTDPDNHIWDTWLLRTPEGAVADVGGYRVIVALTASNDLLPGKRHDVATHRFYYSADGRHWTPGGEVFDDADPLGSRQWAGSAVYDPETGDVRLYYTAAGVRAEGALSYTQHLAVAHGGSIETDAEDGVRFEGPWHHESLAHPDGEWYERQEQSRGMIYTFRDPWYFEDPETGEAYVLFEANTPVPEGSDACGGDAARQEFNGSVGIARTSKTDPTECELLPPLVDAVCVNQELERPHVVYREGTYYLFVASHRHTFAPGIEGYDALYGFAADSLFERYEPLNGSGLVATNPSNAPFQAYSWLAYGHRDEVLVTSFLNYYDYDRPTLDDVAYLPESEQFRRFGGTLAPTLRLGVDGRETWIRGALDHGHLPTEEEDLPETEDERIARLRAERDDGGGDGY</sequence>
<keyword evidence="2" id="KW-0378">Hydrolase</keyword>
<dbReference type="Proteomes" id="UP000236584">
    <property type="component" value="Chromosome"/>
</dbReference>
<dbReference type="Pfam" id="PF02435">
    <property type="entry name" value="Glyco_hydro_68"/>
    <property type="match status" value="1"/>
</dbReference>
<dbReference type="GO" id="GO:0050053">
    <property type="term" value="F:levansucrase activity"/>
    <property type="evidence" value="ECO:0007669"/>
    <property type="project" value="InterPro"/>
</dbReference>
<dbReference type="AlphaFoldDB" id="A0A2I8VMR9"/>
<dbReference type="SUPFAM" id="SSF75005">
    <property type="entry name" value="Arabinanase/levansucrase/invertase"/>
    <property type="match status" value="1"/>
</dbReference>
<proteinExistence type="inferred from homology"/>
<evidence type="ECO:0000256" key="1">
    <source>
        <dbReference type="RuleBase" id="RU361220"/>
    </source>
</evidence>
<dbReference type="InterPro" id="IPR003469">
    <property type="entry name" value="Glyco_hydro_68"/>
</dbReference>
<dbReference type="OrthoDB" id="336510at2157"/>
<dbReference type="Gene3D" id="2.115.10.20">
    <property type="entry name" value="Glycosyl hydrolase domain, family 43"/>
    <property type="match status" value="1"/>
</dbReference>
<accession>A0A2I8VMR9</accession>
<dbReference type="GO" id="GO:0016787">
    <property type="term" value="F:hydrolase activity"/>
    <property type="evidence" value="ECO:0007669"/>
    <property type="project" value="UniProtKB-KW"/>
</dbReference>
<protein>
    <submittedName>
        <fullName evidence="2">Glycoside hydrolase family 68 protein</fullName>
    </submittedName>
</protein>
<dbReference type="GeneID" id="35593952"/>